<name>A0ABZ2KK23_9BACT</name>
<sequence>MPRKGKSLESFSDHELWQELFARLELQIERSKEALQELEGVHGTPAQPSREGARVPIQRKSKRPPHQLSRWKAEASVLKTFEKMRGQPPRSTTREAQLAGDRIGAFVEKFPTGMAADEVRKYFGMDVALFGRAVAEAVLAQRVRRDGDFLVPSARRQARRPARPVTPNSKEIPRAQPVMAQAAVTTRAIFPTDFIIQALSRSGPLTVKEVAIAIQKAGWKANSPDPETKVRVFLSRLFQEKKVERLDDGRYELAPGVH</sequence>
<evidence type="ECO:0008006" key="4">
    <source>
        <dbReference type="Google" id="ProtNLM"/>
    </source>
</evidence>
<evidence type="ECO:0000313" key="2">
    <source>
        <dbReference type="EMBL" id="WXA99003.1"/>
    </source>
</evidence>
<proteinExistence type="predicted"/>
<evidence type="ECO:0000313" key="3">
    <source>
        <dbReference type="Proteomes" id="UP001379533"/>
    </source>
</evidence>
<dbReference type="RefSeq" id="WP_394849633.1">
    <property type="nucleotide sequence ID" value="NZ_CP089982.1"/>
</dbReference>
<keyword evidence="3" id="KW-1185">Reference proteome</keyword>
<evidence type="ECO:0000256" key="1">
    <source>
        <dbReference type="SAM" id="MobiDB-lite"/>
    </source>
</evidence>
<organism evidence="2 3">
    <name type="scientific">Pendulispora brunnea</name>
    <dbReference type="NCBI Taxonomy" id="2905690"/>
    <lineage>
        <taxon>Bacteria</taxon>
        <taxon>Pseudomonadati</taxon>
        <taxon>Myxococcota</taxon>
        <taxon>Myxococcia</taxon>
        <taxon>Myxococcales</taxon>
        <taxon>Sorangiineae</taxon>
        <taxon>Pendulisporaceae</taxon>
        <taxon>Pendulispora</taxon>
    </lineage>
</organism>
<accession>A0ABZ2KK23</accession>
<dbReference type="Proteomes" id="UP001379533">
    <property type="component" value="Chromosome"/>
</dbReference>
<protein>
    <recommendedName>
        <fullName evidence="4">HTH HARE-type domain-containing protein</fullName>
    </recommendedName>
</protein>
<feature type="region of interest" description="Disordered" evidence="1">
    <location>
        <begin position="37"/>
        <end position="67"/>
    </location>
</feature>
<reference evidence="2 3" key="1">
    <citation type="submission" date="2021-12" db="EMBL/GenBank/DDBJ databases">
        <title>Discovery of the Pendulisporaceae a myxobacterial family with distinct sporulation behavior and unique specialized metabolism.</title>
        <authorList>
            <person name="Garcia R."/>
            <person name="Popoff A."/>
            <person name="Bader C.D."/>
            <person name="Loehr J."/>
            <person name="Walesch S."/>
            <person name="Walt C."/>
            <person name="Boldt J."/>
            <person name="Bunk B."/>
            <person name="Haeckl F.J.F.P.J."/>
            <person name="Gunesch A.P."/>
            <person name="Birkelbach J."/>
            <person name="Nuebel U."/>
            <person name="Pietschmann T."/>
            <person name="Bach T."/>
            <person name="Mueller R."/>
        </authorList>
    </citation>
    <scope>NUCLEOTIDE SEQUENCE [LARGE SCALE GENOMIC DNA]</scope>
    <source>
        <strain evidence="2 3">MSr12523</strain>
    </source>
</reference>
<dbReference type="EMBL" id="CP089982">
    <property type="protein sequence ID" value="WXA99003.1"/>
    <property type="molecule type" value="Genomic_DNA"/>
</dbReference>
<gene>
    <name evidence="2" type="ORF">LZC95_19550</name>
</gene>